<dbReference type="EMBL" id="LJQD01000363">
    <property type="protein sequence ID" value="KPW93282.1"/>
    <property type="molecule type" value="Genomic_DNA"/>
</dbReference>
<dbReference type="Proteomes" id="UP000050381">
    <property type="component" value="Unassembled WGS sequence"/>
</dbReference>
<feature type="signal peptide" evidence="1">
    <location>
        <begin position="1"/>
        <end position="20"/>
    </location>
</feature>
<keyword evidence="1" id="KW-0732">Signal</keyword>
<accession>A0A0P9MML4</accession>
<feature type="chain" id="PRO_5009793807" description="Lipoprotein" evidence="1">
    <location>
        <begin position="21"/>
        <end position="131"/>
    </location>
</feature>
<proteinExistence type="predicted"/>
<evidence type="ECO:0008006" key="4">
    <source>
        <dbReference type="Google" id="ProtNLM"/>
    </source>
</evidence>
<protein>
    <recommendedName>
        <fullName evidence="4">Lipoprotein</fullName>
    </recommendedName>
</protein>
<dbReference type="PROSITE" id="PS51257">
    <property type="entry name" value="PROKAR_LIPOPROTEIN"/>
    <property type="match status" value="1"/>
</dbReference>
<dbReference type="RefSeq" id="WP_044319411.1">
    <property type="nucleotide sequence ID" value="NZ_LIIH01000129.1"/>
</dbReference>
<gene>
    <name evidence="2" type="ORF">ALO79_00440</name>
</gene>
<organism evidence="2 3">
    <name type="scientific">Pseudomonas syringae pv. castaneae</name>
    <dbReference type="NCBI Taxonomy" id="264450"/>
    <lineage>
        <taxon>Bacteria</taxon>
        <taxon>Pseudomonadati</taxon>
        <taxon>Pseudomonadota</taxon>
        <taxon>Gammaproteobacteria</taxon>
        <taxon>Pseudomonadales</taxon>
        <taxon>Pseudomonadaceae</taxon>
        <taxon>Pseudomonas</taxon>
        <taxon>Pseudomonas syringae</taxon>
    </lineage>
</organism>
<evidence type="ECO:0000313" key="3">
    <source>
        <dbReference type="Proteomes" id="UP000050381"/>
    </source>
</evidence>
<comment type="caution">
    <text evidence="2">The sequence shown here is derived from an EMBL/GenBank/DDBJ whole genome shotgun (WGS) entry which is preliminary data.</text>
</comment>
<dbReference type="AlphaFoldDB" id="A0A0P9MML4"/>
<evidence type="ECO:0000313" key="2">
    <source>
        <dbReference type="EMBL" id="KPW93282.1"/>
    </source>
</evidence>
<evidence type="ECO:0000256" key="1">
    <source>
        <dbReference type="SAM" id="SignalP"/>
    </source>
</evidence>
<reference evidence="2 3" key="1">
    <citation type="submission" date="2015-09" db="EMBL/GenBank/DDBJ databases">
        <title>Genome announcement of multiple Pseudomonas syringae strains.</title>
        <authorList>
            <person name="Thakur S."/>
            <person name="Wang P.W."/>
            <person name="Gong Y."/>
            <person name="Weir B.S."/>
            <person name="Guttman D.S."/>
        </authorList>
    </citation>
    <scope>NUCLEOTIDE SEQUENCE [LARGE SCALE GENOMIC DNA]</scope>
    <source>
        <strain evidence="2 3">ICMP9419</strain>
    </source>
</reference>
<dbReference type="PATRIC" id="fig|264450.4.peg.480"/>
<name>A0A0P9MML4_PSESX</name>
<sequence>MKKLNVTVSLILLSILSGCASEPKTPKAGESVVYIKAQSGNEMLARSLDSERATSLNQFNISAGKHTMEVGLVKVGYQNSHRRCVATLTYGNFLPDSSYTLVENSSGADVKVALLDNEGKTVAETDKVPCL</sequence>